<evidence type="ECO:0000313" key="3">
    <source>
        <dbReference type="Proteomes" id="UP000053398"/>
    </source>
</evidence>
<evidence type="ECO:0000256" key="1">
    <source>
        <dbReference type="SAM" id="MobiDB-lite"/>
    </source>
</evidence>
<organism evidence="2 3">
    <name type="scientific">Streptomyces corchorusii</name>
    <name type="common">Streptomyces chibaensis</name>
    <dbReference type="NCBI Taxonomy" id="1903"/>
    <lineage>
        <taxon>Bacteria</taxon>
        <taxon>Bacillati</taxon>
        <taxon>Actinomycetota</taxon>
        <taxon>Actinomycetes</taxon>
        <taxon>Kitasatosporales</taxon>
        <taxon>Streptomycetaceae</taxon>
        <taxon>Streptomyces</taxon>
    </lineage>
</organism>
<sequence>MYAFEPASPTYAISDTIVEHQLRGRDRTRADLPGGYRLTLRTRELHGQLEAALFAPSPTGPARICTARISAHTPTPVTSRILDTVTRYAPALPDARDAAPPLQAVARLLTTGAPLQRPGEPGLFVRFGHAEAWLEGRRLSVTLGSPGSGLSLVLGGPWDAPSAARLTAAVLRELTEAEQLAREVASLLEPGPWQVLSDQWHPDAALVLPAARRPDPEDPLGRRISRALREVQHHLRAARPDWDCQELIAVEGSAVAVRVTVRNRAVPRMVRKVVMLDGFVPHELGNTRTTFAPADLATLPHRDPALPSQEIPSLDLHVAPKNERYSYGVKLELGDWAYVLDAQAVIYGPGWYPFHEHVTRREKDPTAPPRSTTAKCPPAARCPPGCGSLPTSRTAPGATSTYSSPPSTTGSRHGYTCTPAGSMPAPWCAPSRWRSICEQSG</sequence>
<comment type="caution">
    <text evidence="2">The sequence shown here is derived from an EMBL/GenBank/DDBJ whole genome shotgun (WGS) entry which is preliminary data.</text>
</comment>
<dbReference type="AlphaFoldDB" id="A0A101PTU6"/>
<name>A0A101PTU6_STRCK</name>
<feature type="region of interest" description="Disordered" evidence="1">
    <location>
        <begin position="361"/>
        <end position="380"/>
    </location>
</feature>
<feature type="region of interest" description="Disordered" evidence="1">
    <location>
        <begin position="387"/>
        <end position="414"/>
    </location>
</feature>
<proteinExistence type="predicted"/>
<gene>
    <name evidence="2" type="ORF">AQJ11_37350</name>
</gene>
<feature type="compositionally biased region" description="Low complexity" evidence="1">
    <location>
        <begin position="394"/>
        <end position="411"/>
    </location>
</feature>
<dbReference type="EMBL" id="LMWP01000048">
    <property type="protein sequence ID" value="KUN17542.1"/>
    <property type="molecule type" value="Genomic_DNA"/>
</dbReference>
<dbReference type="RefSeq" id="WP_059266242.1">
    <property type="nucleotide sequence ID" value="NZ_KQ948370.1"/>
</dbReference>
<evidence type="ECO:0000313" key="2">
    <source>
        <dbReference type="EMBL" id="KUN17542.1"/>
    </source>
</evidence>
<reference evidence="2 3" key="1">
    <citation type="submission" date="2015-10" db="EMBL/GenBank/DDBJ databases">
        <title>Draft genome sequence of Streptomyces corchorusii DSM 40340, type strain for the species Streptomyces corchorusii.</title>
        <authorList>
            <person name="Ruckert C."/>
            <person name="Winkler A."/>
            <person name="Kalinowski J."/>
            <person name="Kampfer P."/>
            <person name="Glaeser S."/>
        </authorList>
    </citation>
    <scope>NUCLEOTIDE SEQUENCE [LARGE SCALE GENOMIC DNA]</scope>
    <source>
        <strain evidence="2 3">DSM 40340</strain>
    </source>
</reference>
<accession>A0A101PTU6</accession>
<dbReference type="Proteomes" id="UP000053398">
    <property type="component" value="Unassembled WGS sequence"/>
</dbReference>
<keyword evidence="3" id="KW-1185">Reference proteome</keyword>
<protein>
    <submittedName>
        <fullName evidence="2">Uncharacterized protein</fullName>
    </submittedName>
</protein>